<evidence type="ECO:0000256" key="6">
    <source>
        <dbReference type="RuleBase" id="RU361217"/>
    </source>
</evidence>
<comment type="catalytic activity">
    <reaction evidence="6">
        <text>a quinone + sn-glycerol 3-phosphate = dihydroxyacetone phosphate + a quinol</text>
        <dbReference type="Rhea" id="RHEA:18977"/>
        <dbReference type="ChEBI" id="CHEBI:24646"/>
        <dbReference type="ChEBI" id="CHEBI:57597"/>
        <dbReference type="ChEBI" id="CHEBI:57642"/>
        <dbReference type="ChEBI" id="CHEBI:132124"/>
        <dbReference type="EC" id="1.1.5.3"/>
    </reaction>
</comment>
<dbReference type="Proteomes" id="UP000295357">
    <property type="component" value="Unassembled WGS sequence"/>
</dbReference>
<proteinExistence type="inferred from homology"/>
<dbReference type="PANTHER" id="PTHR11985">
    <property type="entry name" value="GLYCEROL-3-PHOSPHATE DEHYDROGENASE"/>
    <property type="match status" value="1"/>
</dbReference>
<evidence type="ECO:0000259" key="8">
    <source>
        <dbReference type="Pfam" id="PF16901"/>
    </source>
</evidence>
<dbReference type="InterPro" id="IPR031656">
    <property type="entry name" value="DAO_C"/>
</dbReference>
<name>A0A4R6N9U9_9BURK</name>
<comment type="similarity">
    <text evidence="2 6">Belongs to the FAD-dependent glycerol-3-phosphate dehydrogenase family.</text>
</comment>
<keyword evidence="4" id="KW-0274">FAD</keyword>
<dbReference type="Gene3D" id="3.30.9.10">
    <property type="entry name" value="D-Amino Acid Oxidase, subunit A, domain 2"/>
    <property type="match status" value="1"/>
</dbReference>
<reference evidence="9 10" key="1">
    <citation type="submission" date="2019-03" db="EMBL/GenBank/DDBJ databases">
        <title>Genomic Encyclopedia of Type Strains, Phase IV (KMG-IV): sequencing the most valuable type-strain genomes for metagenomic binning, comparative biology and taxonomic classification.</title>
        <authorList>
            <person name="Goeker M."/>
        </authorList>
    </citation>
    <scope>NUCLEOTIDE SEQUENCE [LARGE SCALE GENOMIC DNA]</scope>
    <source>
        <strain evidence="9 10">DSM 25082</strain>
    </source>
</reference>
<dbReference type="Pfam" id="PF16901">
    <property type="entry name" value="DAO_C"/>
    <property type="match status" value="1"/>
</dbReference>
<sequence length="528" mass="58831">MNAQPLAAPANADSHVYDVLVVGGGINGAGIARDLAGRGWKVLLAERDDFAAHTSSSSTKLIHGGLRYLEYYEFSLVRKALQEREVLLKSAPHIMWPLRFVMPHDPAMRPAWMIRAGLFLYDHLARREVLPGSNGVNLRTSPVGKPLKPHYTRGFVYSDGWVDDARLVLLNALDAQEKGAELLTRSPVTAVQREADGWQATISTPQGERRVRARALVNAAGPWAESFLREVARPARGEALATKSLRLVKGSHIIVKRCFEHDHAYIFQNPDKRIIFAIPYEQDYTLIGTTDVELPPEALAGLSKAQIDAQEVDYLCEQASRYFAKPVSRDDVVWSYAGVRPLLDDASGDPSAVTRDYLLESNTQGAPLLSVWGGKITTFRKLAEDAADLVGQMLGDKREPWTEKAYLPGGDLQTWIGSPRRPDTDFERLVTAVRQRHIWLPESLVRRLCRAYGARVGRVLGGASSLSELGAEVAPGLYEIELRYLQREEWARSAEDVLWRRSKLGLHYSEAQRAAVADWFQSHPQPAD</sequence>
<evidence type="ECO:0000256" key="4">
    <source>
        <dbReference type="ARBA" id="ARBA00022827"/>
    </source>
</evidence>
<dbReference type="AlphaFoldDB" id="A0A4R6N9U9"/>
<dbReference type="Gene3D" id="1.10.8.870">
    <property type="entry name" value="Alpha-glycerophosphate oxidase, cap domain"/>
    <property type="match status" value="1"/>
</dbReference>
<evidence type="ECO:0000256" key="2">
    <source>
        <dbReference type="ARBA" id="ARBA00007330"/>
    </source>
</evidence>
<feature type="domain" description="Alpha-glycerophosphate oxidase C-terminal" evidence="8">
    <location>
        <begin position="402"/>
        <end position="517"/>
    </location>
</feature>
<dbReference type="PROSITE" id="PS00977">
    <property type="entry name" value="FAD_G3PDH_1"/>
    <property type="match status" value="1"/>
</dbReference>
<evidence type="ECO:0000313" key="10">
    <source>
        <dbReference type="Proteomes" id="UP000295357"/>
    </source>
</evidence>
<protein>
    <recommendedName>
        <fullName evidence="6">Glycerol-3-phosphate dehydrogenase</fullName>
        <ecNumber evidence="6">1.1.5.3</ecNumber>
    </recommendedName>
</protein>
<keyword evidence="5 6" id="KW-0560">Oxidoreductase</keyword>
<dbReference type="NCBIfam" id="NF008899">
    <property type="entry name" value="PRK12266.1"/>
    <property type="match status" value="1"/>
</dbReference>
<evidence type="ECO:0000313" key="9">
    <source>
        <dbReference type="EMBL" id="TDP12692.1"/>
    </source>
</evidence>
<organism evidence="9 10">
    <name type="scientific">Roseateles asaccharophilus</name>
    <dbReference type="NCBI Taxonomy" id="582607"/>
    <lineage>
        <taxon>Bacteria</taxon>
        <taxon>Pseudomonadati</taxon>
        <taxon>Pseudomonadota</taxon>
        <taxon>Betaproteobacteria</taxon>
        <taxon>Burkholderiales</taxon>
        <taxon>Sphaerotilaceae</taxon>
        <taxon>Roseateles</taxon>
    </lineage>
</organism>
<dbReference type="Gene3D" id="6.10.250.1890">
    <property type="match status" value="1"/>
</dbReference>
<gene>
    <name evidence="9" type="ORF">DFR39_101165</name>
</gene>
<dbReference type="PRINTS" id="PR01001">
    <property type="entry name" value="FADG3PDH"/>
</dbReference>
<dbReference type="GO" id="GO:0009331">
    <property type="term" value="C:glycerol-3-phosphate dehydrogenase (FAD) complex"/>
    <property type="evidence" value="ECO:0007669"/>
    <property type="project" value="UniProtKB-UniRule"/>
</dbReference>
<evidence type="ECO:0000256" key="3">
    <source>
        <dbReference type="ARBA" id="ARBA00022630"/>
    </source>
</evidence>
<dbReference type="EC" id="1.1.5.3" evidence="6"/>
<accession>A0A4R6N9U9</accession>
<feature type="domain" description="FAD dependent oxidoreductase" evidence="7">
    <location>
        <begin position="18"/>
        <end position="378"/>
    </location>
</feature>
<evidence type="ECO:0000256" key="1">
    <source>
        <dbReference type="ARBA" id="ARBA00001974"/>
    </source>
</evidence>
<dbReference type="GO" id="GO:0046168">
    <property type="term" value="P:glycerol-3-phosphate catabolic process"/>
    <property type="evidence" value="ECO:0007669"/>
    <property type="project" value="TreeGrafter"/>
</dbReference>
<dbReference type="RefSeq" id="WP_419789840.1">
    <property type="nucleotide sequence ID" value="NZ_JAUFPJ010000005.1"/>
</dbReference>
<dbReference type="Gene3D" id="3.50.50.60">
    <property type="entry name" value="FAD/NAD(P)-binding domain"/>
    <property type="match status" value="1"/>
</dbReference>
<dbReference type="InterPro" id="IPR038299">
    <property type="entry name" value="DAO_C_sf"/>
</dbReference>
<comment type="cofactor">
    <cofactor evidence="1 6">
        <name>FAD</name>
        <dbReference type="ChEBI" id="CHEBI:57692"/>
    </cofactor>
</comment>
<dbReference type="InterPro" id="IPR006076">
    <property type="entry name" value="FAD-dep_OxRdtase"/>
</dbReference>
<dbReference type="SUPFAM" id="SSF51905">
    <property type="entry name" value="FAD/NAD(P)-binding domain"/>
    <property type="match status" value="1"/>
</dbReference>
<dbReference type="InterPro" id="IPR036188">
    <property type="entry name" value="FAD/NAD-bd_sf"/>
</dbReference>
<evidence type="ECO:0000259" key="7">
    <source>
        <dbReference type="Pfam" id="PF01266"/>
    </source>
</evidence>
<comment type="caution">
    <text evidence="9">The sequence shown here is derived from an EMBL/GenBank/DDBJ whole genome shotgun (WGS) entry which is preliminary data.</text>
</comment>
<keyword evidence="3 6" id="KW-0285">Flavoprotein</keyword>
<dbReference type="GO" id="GO:0004368">
    <property type="term" value="F:glycerol-3-phosphate dehydrogenase (quinone) activity"/>
    <property type="evidence" value="ECO:0007669"/>
    <property type="project" value="UniProtKB-EC"/>
</dbReference>
<dbReference type="PANTHER" id="PTHR11985:SF15">
    <property type="entry name" value="GLYCEROL-3-PHOSPHATE DEHYDROGENASE, MITOCHONDRIAL"/>
    <property type="match status" value="1"/>
</dbReference>
<keyword evidence="10" id="KW-1185">Reference proteome</keyword>
<dbReference type="Pfam" id="PF01266">
    <property type="entry name" value="DAO"/>
    <property type="match status" value="1"/>
</dbReference>
<dbReference type="InterPro" id="IPR000447">
    <property type="entry name" value="G3P_DH_FAD-dep"/>
</dbReference>
<dbReference type="EMBL" id="SNXE01000001">
    <property type="protein sequence ID" value="TDP12692.1"/>
    <property type="molecule type" value="Genomic_DNA"/>
</dbReference>
<evidence type="ECO:0000256" key="5">
    <source>
        <dbReference type="ARBA" id="ARBA00023002"/>
    </source>
</evidence>
<dbReference type="NCBIfam" id="NF009906">
    <property type="entry name" value="PRK13369.1"/>
    <property type="match status" value="1"/>
</dbReference>